<sequence>MTDREKSAIGGIPRGLGRDGLVLLSYGFRPFYLGAGLWAIATMAVWMSARQGWLDLAGSYGQSAWHAHELLFGFMPAVLVGYLMTTVPNWTGRFPLSGLRLARLVLIWLAGRVSMLMVGNTTPLITLLIDWIFLPLFAFFCLREVWAAKRIADAKPILSVTLLAFFNGGFHAAAMTGGDVSAWARAGLSVYILLIAATASKLIPSFTNNWLAQAGRPRLAAGNRMIDRFVLVTTLLAAMMWTLVPSGLLTAIMAVVAAGSHLLRLGAWFRPAILRSSLITAMQISYGFIPLGLLGLGATALDMLDPITAMHLLAIGAVSGMMLAIINRSIRLHTGRNGKLSWPQRLSVPCVLLAAGMRSSADLVPGFYEALLGTAGLFWIAGFVFFLCDSAGLLCNVQRQPGRQPSSPTRISMR</sequence>
<evidence type="ECO:0000313" key="2">
    <source>
        <dbReference type="EMBL" id="MCJ8240698.1"/>
    </source>
</evidence>
<geneLocation type="plasmid" evidence="2">
    <name>unnamed</name>
</geneLocation>
<reference evidence="2 3" key="1">
    <citation type="submission" date="2022-03" db="EMBL/GenBank/DDBJ databases">
        <title>Rhizobium SSM4.3 sp. nov., isolated from Sediment (Gouqi Island).</title>
        <authorList>
            <person name="Chen G."/>
        </authorList>
    </citation>
    <scope>NUCLEOTIDE SEQUENCE [LARGE SCALE GENOMIC DNA]</scope>
    <source>
        <strain evidence="2 3">SSM4.3</strain>
        <plasmid evidence="2">unnamed</plasmid>
    </source>
</reference>
<gene>
    <name evidence="2" type="ORF">MKJ03_20380</name>
</gene>
<feature type="transmembrane region" description="Helical" evidence="1">
    <location>
        <begin position="124"/>
        <end position="145"/>
    </location>
</feature>
<dbReference type="RefSeq" id="WP_245138011.1">
    <property type="nucleotide sequence ID" value="NZ_CP128477.1"/>
</dbReference>
<keyword evidence="1" id="KW-1133">Transmembrane helix</keyword>
<accession>A0ABT0D5L8</accession>
<feature type="transmembrane region" description="Helical" evidence="1">
    <location>
        <begin position="157"/>
        <end position="176"/>
    </location>
</feature>
<keyword evidence="2" id="KW-0614">Plasmid</keyword>
<comment type="caution">
    <text evidence="2">The sequence shown here is derived from an EMBL/GenBank/DDBJ whole genome shotgun (WGS) entry which is preliminary data.</text>
</comment>
<feature type="transmembrane region" description="Helical" evidence="1">
    <location>
        <begin position="281"/>
        <end position="301"/>
    </location>
</feature>
<feature type="transmembrane region" description="Helical" evidence="1">
    <location>
        <begin position="182"/>
        <end position="204"/>
    </location>
</feature>
<feature type="transmembrane region" description="Helical" evidence="1">
    <location>
        <begin position="307"/>
        <end position="326"/>
    </location>
</feature>
<dbReference type="Pfam" id="PF05940">
    <property type="entry name" value="NnrS"/>
    <property type="match status" value="1"/>
</dbReference>
<dbReference type="InterPro" id="IPR010266">
    <property type="entry name" value="NnrS"/>
</dbReference>
<proteinExistence type="predicted"/>
<keyword evidence="1" id="KW-0472">Membrane</keyword>
<feature type="transmembrane region" description="Helical" evidence="1">
    <location>
        <begin position="99"/>
        <end position="118"/>
    </location>
</feature>
<name>A0ABT0D5L8_9HYPH</name>
<keyword evidence="3" id="KW-1185">Reference proteome</keyword>
<protein>
    <submittedName>
        <fullName evidence="2">NnrS family protein</fullName>
    </submittedName>
</protein>
<organism evidence="2 3">
    <name type="scientific">Peteryoungia algae</name>
    <dbReference type="NCBI Taxonomy" id="2919917"/>
    <lineage>
        <taxon>Bacteria</taxon>
        <taxon>Pseudomonadati</taxon>
        <taxon>Pseudomonadota</taxon>
        <taxon>Alphaproteobacteria</taxon>
        <taxon>Hyphomicrobiales</taxon>
        <taxon>Rhizobiaceae</taxon>
        <taxon>Peteryoungia</taxon>
    </lineage>
</organism>
<dbReference type="EMBL" id="JALAYX010000007">
    <property type="protein sequence ID" value="MCJ8240698.1"/>
    <property type="molecule type" value="Genomic_DNA"/>
</dbReference>
<feature type="transmembrane region" description="Helical" evidence="1">
    <location>
        <begin position="376"/>
        <end position="397"/>
    </location>
</feature>
<evidence type="ECO:0000256" key="1">
    <source>
        <dbReference type="SAM" id="Phobius"/>
    </source>
</evidence>
<evidence type="ECO:0000313" key="3">
    <source>
        <dbReference type="Proteomes" id="UP001522662"/>
    </source>
</evidence>
<keyword evidence="1" id="KW-0812">Transmembrane</keyword>
<feature type="transmembrane region" description="Helical" evidence="1">
    <location>
        <begin position="21"/>
        <end position="47"/>
    </location>
</feature>
<dbReference type="Proteomes" id="UP001522662">
    <property type="component" value="Unassembled WGS sequence"/>
</dbReference>
<feature type="transmembrane region" description="Helical" evidence="1">
    <location>
        <begin position="67"/>
        <end position="87"/>
    </location>
</feature>
<feature type="transmembrane region" description="Helical" evidence="1">
    <location>
        <begin position="225"/>
        <end position="244"/>
    </location>
</feature>